<reference evidence="3" key="1">
    <citation type="journal article" date="2023" name="Commun. Biol.">
        <title>Genome analysis of Parmales, the sister group of diatoms, reveals the evolutionary specialization of diatoms from phago-mixotrophs to photoautotrophs.</title>
        <authorList>
            <person name="Ban H."/>
            <person name="Sato S."/>
            <person name="Yoshikawa S."/>
            <person name="Yamada K."/>
            <person name="Nakamura Y."/>
            <person name="Ichinomiya M."/>
            <person name="Sato N."/>
            <person name="Blanc-Mathieu R."/>
            <person name="Endo H."/>
            <person name="Kuwata A."/>
            <person name="Ogata H."/>
        </authorList>
    </citation>
    <scope>NUCLEOTIDE SEQUENCE [LARGE SCALE GENOMIC DNA]</scope>
    <source>
        <strain evidence="3">NIES 3701</strain>
    </source>
</reference>
<name>A0A9W6ZX46_9STRA</name>
<comment type="caution">
    <text evidence="2">The sequence shown here is derived from an EMBL/GenBank/DDBJ whole genome shotgun (WGS) entry which is preliminary data.</text>
</comment>
<dbReference type="PANTHER" id="PTHR32022">
    <property type="entry name" value="D-GLUTAMATE CYCLASE, MITOCHONDRIAL"/>
    <property type="match status" value="1"/>
</dbReference>
<dbReference type="Proteomes" id="UP001165085">
    <property type="component" value="Unassembled WGS sequence"/>
</dbReference>
<dbReference type="AlphaFoldDB" id="A0A9W6ZX46"/>
<dbReference type="InterPro" id="IPR025504">
    <property type="entry name" value="GLUCM_C"/>
</dbReference>
<dbReference type="Gene3D" id="3.90.1640.20">
    <property type="entry name" value="TON_0340"/>
    <property type="match status" value="1"/>
</dbReference>
<feature type="domain" description="D-glutamate cyclase-like C-terminal" evidence="1">
    <location>
        <begin position="64"/>
        <end position="367"/>
    </location>
</feature>
<sequence length="375" mass="39811">MDITQGIAGIAFFMITSLISRQFAHALKPNGDNLASNLASKGSLLKKPPPFRRSITSSAALSKIEERIGRGEGGRGIEEIVQRGHFKKAAEHLARLSPNSTVVILSGFPCCIDRSPPSETDGPPGAFSIARSAVALGLKALILTDECNEDVFISGASAVGDWAGGGRLTLESFPPESEWGEDEAKRLIEIVDNRCDHIVAIERPGRAKDGSCYTMRGISMDHLLAPLDKVIDLAKQKDAGIVVTAIGDGGNELGMGKVYSEILASKKILMPEKCVSVISCDHLIVSSVSNWGGFALAAGAGVVRYFDTKEGGSCKAMVAKCLQSLEEETKILNSCVSAGCRDGVSGEMESTVDGMPLKTSLDCLEEIHEICENVE</sequence>
<dbReference type="Pfam" id="PF14336">
    <property type="entry name" value="GLUCM-like_C"/>
    <property type="match status" value="1"/>
</dbReference>
<evidence type="ECO:0000313" key="2">
    <source>
        <dbReference type="EMBL" id="GMH58575.1"/>
    </source>
</evidence>
<protein>
    <recommendedName>
        <fullName evidence="1">D-glutamate cyclase-like C-terminal domain-containing protein</fullName>
    </recommendedName>
</protein>
<organism evidence="2 3">
    <name type="scientific">Triparma strigata</name>
    <dbReference type="NCBI Taxonomy" id="1606541"/>
    <lineage>
        <taxon>Eukaryota</taxon>
        <taxon>Sar</taxon>
        <taxon>Stramenopiles</taxon>
        <taxon>Ochrophyta</taxon>
        <taxon>Bolidophyceae</taxon>
        <taxon>Parmales</taxon>
        <taxon>Triparmaceae</taxon>
        <taxon>Triparma</taxon>
    </lineage>
</organism>
<proteinExistence type="predicted"/>
<dbReference type="PANTHER" id="PTHR32022:SF10">
    <property type="entry name" value="D-GLUTAMATE CYCLASE, MITOCHONDRIAL"/>
    <property type="match status" value="1"/>
</dbReference>
<keyword evidence="3" id="KW-1185">Reference proteome</keyword>
<evidence type="ECO:0000313" key="3">
    <source>
        <dbReference type="Proteomes" id="UP001165085"/>
    </source>
</evidence>
<gene>
    <name evidence="2" type="ORF">TrST_g7204</name>
</gene>
<accession>A0A9W6ZX46</accession>
<evidence type="ECO:0000259" key="1">
    <source>
        <dbReference type="Pfam" id="PF14336"/>
    </source>
</evidence>
<dbReference type="OrthoDB" id="10262538at2759"/>
<dbReference type="EMBL" id="BRXY01000054">
    <property type="protein sequence ID" value="GMH58575.1"/>
    <property type="molecule type" value="Genomic_DNA"/>
</dbReference>